<dbReference type="Proteomes" id="UP000266152">
    <property type="component" value="Unassembled WGS sequence"/>
</dbReference>
<dbReference type="PANTHER" id="PTHR46082:SF6">
    <property type="entry name" value="AAA+ ATPASE DOMAIN-CONTAINING PROTEIN-RELATED"/>
    <property type="match status" value="1"/>
</dbReference>
<evidence type="ECO:0000313" key="3">
    <source>
        <dbReference type="EMBL" id="RGP64701.1"/>
    </source>
</evidence>
<organism evidence="3 4">
    <name type="scientific">Fusarium sporotrichioides</name>
    <dbReference type="NCBI Taxonomy" id="5514"/>
    <lineage>
        <taxon>Eukaryota</taxon>
        <taxon>Fungi</taxon>
        <taxon>Dikarya</taxon>
        <taxon>Ascomycota</taxon>
        <taxon>Pezizomycotina</taxon>
        <taxon>Sordariomycetes</taxon>
        <taxon>Hypocreomycetidae</taxon>
        <taxon>Hypocreales</taxon>
        <taxon>Nectriaceae</taxon>
        <taxon>Fusarium</taxon>
    </lineage>
</organism>
<evidence type="ECO:0000259" key="2">
    <source>
        <dbReference type="Pfam" id="PF14420"/>
    </source>
</evidence>
<gene>
    <name evidence="3" type="ORF">FSPOR_7791</name>
</gene>
<sequence>MIKAEQMRSSPGNFPTSFKKASVLGLIIQILAMNPWTAFPGSFIPSSVNRQPQAYSHGYAPQNWISPTLDPHALNQSTLHSTPSAHPTADRPGSLRLPNPPKRPLFSVPQDVASLRDAELTETSMGPPPKRRKRKAPTLRAKDWEPYKARILELYDEQKLPLPKVKIMIEEEFGFTAELRQYRTRITQWGKDKNIKPGEMAAIVRKRQKRNLVEVDKRELIFTVRGRNVDPHKIDRWMARNGVSQTSLYAPSPTASTPSAVGCETISERDSVVSSPACSITSLNFSRGTTPIVSNPTAPSPISSDCRRHESNGVIMLDATQLLVHILYNQGLSHQSQKLLESLIESKKAMLGEGHLSTLESMYALSQYHFDNENLEDAEELHARTLSISKRTLGERHPHTMEYMMGLSITVEMYVSEQRLNDAEELQVQAVELSILLVGEVHPDTMFYRLVLENIYKKQGQLKKAEDQCKKVLTARKKLYGEQHPATIEAMDFLLSVYIDQGNLREVEDLGMQLLVASKRVLGEQHPHTLETVELMQEISEAREEFLEAEGSEEQEPELVMN</sequence>
<comment type="caution">
    <text evidence="3">The sequence shown here is derived from an EMBL/GenBank/DDBJ whole genome shotgun (WGS) entry which is preliminary data.</text>
</comment>
<evidence type="ECO:0000313" key="4">
    <source>
        <dbReference type="Proteomes" id="UP000266152"/>
    </source>
</evidence>
<dbReference type="InterPro" id="IPR011990">
    <property type="entry name" value="TPR-like_helical_dom_sf"/>
</dbReference>
<protein>
    <submittedName>
        <fullName evidence="3">Kinesin light chain 2</fullName>
    </submittedName>
</protein>
<keyword evidence="4" id="KW-1185">Reference proteome</keyword>
<dbReference type="Pfam" id="PF13424">
    <property type="entry name" value="TPR_12"/>
    <property type="match status" value="1"/>
</dbReference>
<feature type="domain" description="Clr5" evidence="2">
    <location>
        <begin position="141"/>
        <end position="193"/>
    </location>
</feature>
<dbReference type="EMBL" id="PXOF01000111">
    <property type="protein sequence ID" value="RGP64701.1"/>
    <property type="molecule type" value="Genomic_DNA"/>
</dbReference>
<name>A0A395RX72_FUSSP</name>
<evidence type="ECO:0000256" key="1">
    <source>
        <dbReference type="SAM" id="MobiDB-lite"/>
    </source>
</evidence>
<dbReference type="InterPro" id="IPR025676">
    <property type="entry name" value="Clr5_dom"/>
</dbReference>
<dbReference type="InterPro" id="IPR053137">
    <property type="entry name" value="NLR-like"/>
</dbReference>
<feature type="region of interest" description="Disordered" evidence="1">
    <location>
        <begin position="70"/>
        <end position="139"/>
    </location>
</feature>
<dbReference type="AlphaFoldDB" id="A0A395RX72"/>
<dbReference type="SUPFAM" id="SSF48452">
    <property type="entry name" value="TPR-like"/>
    <property type="match status" value="1"/>
</dbReference>
<proteinExistence type="predicted"/>
<reference evidence="3 4" key="1">
    <citation type="journal article" date="2018" name="PLoS Pathog.">
        <title>Evolution of structural diversity of trichothecenes, a family of toxins produced by plant pathogenic and entomopathogenic fungi.</title>
        <authorList>
            <person name="Proctor R.H."/>
            <person name="McCormick S.P."/>
            <person name="Kim H.S."/>
            <person name="Cardoza R.E."/>
            <person name="Stanley A.M."/>
            <person name="Lindo L."/>
            <person name="Kelly A."/>
            <person name="Brown D.W."/>
            <person name="Lee T."/>
            <person name="Vaughan M.M."/>
            <person name="Alexander N.J."/>
            <person name="Busman M."/>
            <person name="Gutierrez S."/>
        </authorList>
    </citation>
    <scope>NUCLEOTIDE SEQUENCE [LARGE SCALE GENOMIC DNA]</scope>
    <source>
        <strain evidence="3 4">NRRL 3299</strain>
    </source>
</reference>
<accession>A0A395RX72</accession>
<dbReference type="Gene3D" id="1.25.40.10">
    <property type="entry name" value="Tetratricopeptide repeat domain"/>
    <property type="match status" value="2"/>
</dbReference>
<dbReference type="Pfam" id="PF14420">
    <property type="entry name" value="Clr5"/>
    <property type="match status" value="1"/>
</dbReference>
<dbReference type="PANTHER" id="PTHR46082">
    <property type="entry name" value="ATP/GTP-BINDING PROTEIN-RELATED"/>
    <property type="match status" value="1"/>
</dbReference>
<feature type="compositionally biased region" description="Polar residues" evidence="1">
    <location>
        <begin position="74"/>
        <end position="85"/>
    </location>
</feature>
<dbReference type="Pfam" id="PF13374">
    <property type="entry name" value="TPR_10"/>
    <property type="match status" value="1"/>
</dbReference>
<dbReference type="STRING" id="5514.A0A395RX72"/>